<proteinExistence type="inferred from homology"/>
<feature type="transmembrane region" description="Helical" evidence="7">
    <location>
        <begin position="115"/>
        <end position="135"/>
    </location>
</feature>
<dbReference type="PANTHER" id="PTHR30183">
    <property type="entry name" value="MOLYBDENUM TRANSPORT SYSTEM PERMEASE PROTEIN MODB"/>
    <property type="match status" value="1"/>
</dbReference>
<feature type="transmembrane region" description="Helical" evidence="7">
    <location>
        <begin position="261"/>
        <end position="283"/>
    </location>
</feature>
<feature type="domain" description="ABC transmembrane type-1" evidence="8">
    <location>
        <begin position="76"/>
        <end position="275"/>
    </location>
</feature>
<evidence type="ECO:0000313" key="9">
    <source>
        <dbReference type="EMBL" id="QUR68077.1"/>
    </source>
</evidence>
<gene>
    <name evidence="9" type="ORF">F6B93_14155</name>
</gene>
<dbReference type="KEGG" id="mspg:F6B93_14155"/>
<evidence type="ECO:0000256" key="5">
    <source>
        <dbReference type="ARBA" id="ARBA00022989"/>
    </source>
</evidence>
<dbReference type="CDD" id="cd06261">
    <property type="entry name" value="TM_PBP2"/>
    <property type="match status" value="1"/>
</dbReference>
<dbReference type="RefSeq" id="WP_211695653.1">
    <property type="nucleotide sequence ID" value="NZ_CP046600.1"/>
</dbReference>
<dbReference type="Proteomes" id="UP000682202">
    <property type="component" value="Chromosome"/>
</dbReference>
<dbReference type="NCBIfam" id="NF011624">
    <property type="entry name" value="PRK15050.1"/>
    <property type="match status" value="1"/>
</dbReference>
<organism evidence="9 10">
    <name type="scientific">Mycobacterium spongiae</name>
    <dbReference type="NCBI Taxonomy" id="886343"/>
    <lineage>
        <taxon>Bacteria</taxon>
        <taxon>Bacillati</taxon>
        <taxon>Actinomycetota</taxon>
        <taxon>Actinomycetes</taxon>
        <taxon>Mycobacteriales</taxon>
        <taxon>Mycobacteriaceae</taxon>
        <taxon>Mycobacterium</taxon>
    </lineage>
</organism>
<name>A0A975JYK8_9MYCO</name>
<feature type="transmembrane region" description="Helical" evidence="7">
    <location>
        <begin position="202"/>
        <end position="227"/>
    </location>
</feature>
<evidence type="ECO:0000256" key="4">
    <source>
        <dbReference type="ARBA" id="ARBA00022692"/>
    </source>
</evidence>
<keyword evidence="6 7" id="KW-0472">Membrane</keyword>
<dbReference type="EMBL" id="CP046600">
    <property type="protein sequence ID" value="QUR68077.1"/>
    <property type="molecule type" value="Genomic_DNA"/>
</dbReference>
<protein>
    <submittedName>
        <fullName evidence="9">2-aminoethylphosphonate ABC transporter permease subunit</fullName>
    </submittedName>
</protein>
<keyword evidence="2 7" id="KW-0813">Transport</keyword>
<dbReference type="PROSITE" id="PS50928">
    <property type="entry name" value="ABC_TM1"/>
    <property type="match status" value="1"/>
</dbReference>
<dbReference type="GO" id="GO:0055085">
    <property type="term" value="P:transmembrane transport"/>
    <property type="evidence" value="ECO:0007669"/>
    <property type="project" value="InterPro"/>
</dbReference>
<dbReference type="GO" id="GO:0005886">
    <property type="term" value="C:plasma membrane"/>
    <property type="evidence" value="ECO:0007669"/>
    <property type="project" value="UniProtKB-SubCell"/>
</dbReference>
<evidence type="ECO:0000256" key="3">
    <source>
        <dbReference type="ARBA" id="ARBA00022475"/>
    </source>
</evidence>
<comment type="subcellular location">
    <subcellularLocation>
        <location evidence="1 7">Cell membrane</location>
        <topology evidence="1 7">Multi-pass membrane protein</topology>
    </subcellularLocation>
</comment>
<evidence type="ECO:0000256" key="1">
    <source>
        <dbReference type="ARBA" id="ARBA00004651"/>
    </source>
</evidence>
<evidence type="ECO:0000256" key="2">
    <source>
        <dbReference type="ARBA" id="ARBA00022448"/>
    </source>
</evidence>
<dbReference type="PANTHER" id="PTHR30183:SF2">
    <property type="entry name" value="IRON UTILIZATION PROTEIN"/>
    <property type="match status" value="1"/>
</dbReference>
<evidence type="ECO:0000256" key="6">
    <source>
        <dbReference type="ARBA" id="ARBA00023136"/>
    </source>
</evidence>
<comment type="similarity">
    <text evidence="7">Belongs to the binding-protein-dependent transport system permease family.</text>
</comment>
<dbReference type="InterPro" id="IPR000515">
    <property type="entry name" value="MetI-like"/>
</dbReference>
<dbReference type="SUPFAM" id="SSF161098">
    <property type="entry name" value="MetI-like"/>
    <property type="match status" value="1"/>
</dbReference>
<accession>A0A975JYK8</accession>
<keyword evidence="3" id="KW-1003">Cell membrane</keyword>
<feature type="transmembrane region" description="Helical" evidence="7">
    <location>
        <begin position="80"/>
        <end position="103"/>
    </location>
</feature>
<dbReference type="AlphaFoldDB" id="A0A975JYK8"/>
<evidence type="ECO:0000256" key="7">
    <source>
        <dbReference type="RuleBase" id="RU363032"/>
    </source>
</evidence>
<keyword evidence="5 7" id="KW-1133">Transmembrane helix</keyword>
<keyword evidence="10" id="KW-1185">Reference proteome</keyword>
<feature type="transmembrane region" description="Helical" evidence="7">
    <location>
        <begin position="26"/>
        <end position="44"/>
    </location>
</feature>
<dbReference type="InterPro" id="IPR035906">
    <property type="entry name" value="MetI-like_sf"/>
</dbReference>
<evidence type="ECO:0000313" key="10">
    <source>
        <dbReference type="Proteomes" id="UP000682202"/>
    </source>
</evidence>
<sequence>MTATLERGEAPAAPVAPQTRFDISRYLVTIPLAIVVFFAGYPLVRVLAQATRTSTGSWGTETITTTLVSSSFREALRNTVTITVAATVGCLLLGTLVATLIAFAPFRGSGLASKLIDVIVAMPSFLVVLAFVFLYGRSGAAHAILGDSVDFSTFLSSPVGVVAAEVTFFTPFVIRPLLAAYSQLPPAQLNVAASLGASPLRVFAIVLFPEIVPALAASGGLTVLLTLNEFGIVAFTGAKGVRTIPTQIYTTGIVTADVPAAAVYACVQIILSLVLFGGLRLLARRLAGRRGGRV</sequence>
<evidence type="ECO:0000259" key="8">
    <source>
        <dbReference type="PROSITE" id="PS50928"/>
    </source>
</evidence>
<dbReference type="Pfam" id="PF00528">
    <property type="entry name" value="BPD_transp_1"/>
    <property type="match status" value="1"/>
</dbReference>
<dbReference type="Gene3D" id="1.10.3720.10">
    <property type="entry name" value="MetI-like"/>
    <property type="match status" value="1"/>
</dbReference>
<reference evidence="9" key="1">
    <citation type="submission" date="2019-12" db="EMBL/GenBank/DDBJ databases">
        <title>Mycobacterium spongiae sp. nov.</title>
        <authorList>
            <person name="Stinear T."/>
        </authorList>
    </citation>
    <scope>NUCLEOTIDE SEQUENCE</scope>
    <source>
        <strain evidence="9">FSD4b-SM</strain>
    </source>
</reference>
<keyword evidence="4 7" id="KW-0812">Transmembrane</keyword>